<dbReference type="Proteomes" id="UP001589766">
    <property type="component" value="Unassembled WGS sequence"/>
</dbReference>
<sequence>MPQNFGWFAYAPRSGSTFAPSAKAVLYQDSNVSPRRLAASRCFAAASAVAFGGLTLVEPRSLGLGAKAAYRITTAALTGAYTAATLPVGTTVGMPARYTDGPRGHSIPLVDIGRGSAALAAGGLSLGLAEPLEALDTRITDWLAERGVRRPRWWMAGVGVAMVAAGWASDRAEARALQHALQQGADEYTEDGGHGPVDPAVSALLDALLVPGVPGAEALRLQLKTVEQQDAGAGFSTDAFLVVHPDTPRITPRTQTWPVKARFQRGDALFEIELQIHDGRLESVSVMLADEMYGPDSPVDHEAAIESITAWPAPEELEFTTETADPLG</sequence>
<protein>
    <submittedName>
        <fullName evidence="1">Uncharacterized protein</fullName>
    </submittedName>
</protein>
<dbReference type="EMBL" id="JBHLWH010000013">
    <property type="protein sequence ID" value="MFC0247775.1"/>
    <property type="molecule type" value="Genomic_DNA"/>
</dbReference>
<gene>
    <name evidence="1" type="ORF">ACFFIO_04605</name>
</gene>
<reference evidence="1 2" key="1">
    <citation type="submission" date="2024-09" db="EMBL/GenBank/DDBJ databases">
        <authorList>
            <person name="Sun Q."/>
            <person name="Mori K."/>
        </authorList>
    </citation>
    <scope>NUCLEOTIDE SEQUENCE [LARGE SCALE GENOMIC DNA]</scope>
    <source>
        <strain evidence="1 2">CCM 7609</strain>
    </source>
</reference>
<name>A0ABV6F3T2_9MICC</name>
<proteinExistence type="predicted"/>
<comment type="caution">
    <text evidence="1">The sequence shown here is derived from an EMBL/GenBank/DDBJ whole genome shotgun (WGS) entry which is preliminary data.</text>
</comment>
<organism evidence="1 2">
    <name type="scientific">Citricoccus parietis</name>
    <dbReference type="NCBI Taxonomy" id="592307"/>
    <lineage>
        <taxon>Bacteria</taxon>
        <taxon>Bacillati</taxon>
        <taxon>Actinomycetota</taxon>
        <taxon>Actinomycetes</taxon>
        <taxon>Micrococcales</taxon>
        <taxon>Micrococcaceae</taxon>
        <taxon>Citricoccus</taxon>
    </lineage>
</organism>
<keyword evidence="2" id="KW-1185">Reference proteome</keyword>
<accession>A0ABV6F3T2</accession>
<evidence type="ECO:0000313" key="2">
    <source>
        <dbReference type="Proteomes" id="UP001589766"/>
    </source>
</evidence>
<evidence type="ECO:0000313" key="1">
    <source>
        <dbReference type="EMBL" id="MFC0247775.1"/>
    </source>
</evidence>
<dbReference type="RefSeq" id="WP_378040406.1">
    <property type="nucleotide sequence ID" value="NZ_JBHLWH010000013.1"/>
</dbReference>